<dbReference type="GO" id="GO:0004518">
    <property type="term" value="F:nuclease activity"/>
    <property type="evidence" value="ECO:0007669"/>
    <property type="project" value="UniProtKB-KW"/>
</dbReference>
<gene>
    <name evidence="9" type="ORF">FOZ60_000627</name>
</gene>
<evidence type="ECO:0000256" key="3">
    <source>
        <dbReference type="ARBA" id="ARBA00006958"/>
    </source>
</evidence>
<dbReference type="InterPro" id="IPR045249">
    <property type="entry name" value="HARBI1-like"/>
</dbReference>
<comment type="cofactor">
    <cofactor evidence="1">
        <name>a divalent metal cation</name>
        <dbReference type="ChEBI" id="CHEBI:60240"/>
    </cofactor>
</comment>
<organism evidence="9 10">
    <name type="scientific">Perkinsus olseni</name>
    <name type="common">Perkinsus atlanticus</name>
    <dbReference type="NCBI Taxonomy" id="32597"/>
    <lineage>
        <taxon>Eukaryota</taxon>
        <taxon>Sar</taxon>
        <taxon>Alveolata</taxon>
        <taxon>Perkinsozoa</taxon>
        <taxon>Perkinsea</taxon>
        <taxon>Perkinsida</taxon>
        <taxon>Perkinsidae</taxon>
        <taxon>Perkinsus</taxon>
    </lineage>
</organism>
<protein>
    <recommendedName>
        <fullName evidence="8">DDE Tnp4 domain-containing protein</fullName>
    </recommendedName>
</protein>
<keyword evidence="7" id="KW-0539">Nucleus</keyword>
<dbReference type="PANTHER" id="PTHR22930">
    <property type="match status" value="1"/>
</dbReference>
<dbReference type="EMBL" id="JABANP010001063">
    <property type="protein sequence ID" value="KAF4676647.1"/>
    <property type="molecule type" value="Genomic_DNA"/>
</dbReference>
<dbReference type="OrthoDB" id="7533242at2759"/>
<evidence type="ECO:0000313" key="9">
    <source>
        <dbReference type="EMBL" id="KAF4676647.1"/>
    </source>
</evidence>
<evidence type="ECO:0000259" key="8">
    <source>
        <dbReference type="Pfam" id="PF13359"/>
    </source>
</evidence>
<accession>A0A7J6MZ75</accession>
<sequence length="230" mass="25826">MAVVNTMCPLYIAIPTGPELQDSIDGFRDICGMMDVWGVVDGTHVVVHPPSQFEDSYLNRHHQHSFNCQIVCTYSLRICNLSCRWGGSVHDSRVFRNSTIGRRVEAGWRPDNLNVVVLGDSAYRSSAYLRTPFSRAGGRILDAAQQEFNGRHRRGRTVVERCIGVLKSQFRCLKDLRIRGRRETAGDSMELTANAIRACVALRNFIIVHRVEQQEDVDSDVGGSTDSEND</sequence>
<dbReference type="Pfam" id="PF13359">
    <property type="entry name" value="DDE_Tnp_4"/>
    <property type="match status" value="1"/>
</dbReference>
<dbReference type="PANTHER" id="PTHR22930:SF289">
    <property type="entry name" value="DDE TNP4 DOMAIN-CONTAINING PROTEIN-RELATED"/>
    <property type="match status" value="1"/>
</dbReference>
<dbReference type="GO" id="GO:0046872">
    <property type="term" value="F:metal ion binding"/>
    <property type="evidence" value="ECO:0007669"/>
    <property type="project" value="UniProtKB-KW"/>
</dbReference>
<dbReference type="AlphaFoldDB" id="A0A7J6MZ75"/>
<evidence type="ECO:0000256" key="4">
    <source>
        <dbReference type="ARBA" id="ARBA00022722"/>
    </source>
</evidence>
<keyword evidence="4" id="KW-0540">Nuclease</keyword>
<evidence type="ECO:0000256" key="7">
    <source>
        <dbReference type="ARBA" id="ARBA00023242"/>
    </source>
</evidence>
<name>A0A7J6MZ75_PEROL</name>
<evidence type="ECO:0000256" key="1">
    <source>
        <dbReference type="ARBA" id="ARBA00001968"/>
    </source>
</evidence>
<evidence type="ECO:0000313" key="10">
    <source>
        <dbReference type="Proteomes" id="UP000541610"/>
    </source>
</evidence>
<evidence type="ECO:0000256" key="6">
    <source>
        <dbReference type="ARBA" id="ARBA00022801"/>
    </source>
</evidence>
<dbReference type="GO" id="GO:0016787">
    <property type="term" value="F:hydrolase activity"/>
    <property type="evidence" value="ECO:0007669"/>
    <property type="project" value="UniProtKB-KW"/>
</dbReference>
<evidence type="ECO:0000256" key="2">
    <source>
        <dbReference type="ARBA" id="ARBA00004123"/>
    </source>
</evidence>
<keyword evidence="6" id="KW-0378">Hydrolase</keyword>
<feature type="domain" description="DDE Tnp4" evidence="8">
    <location>
        <begin position="40"/>
        <end position="204"/>
    </location>
</feature>
<dbReference type="GO" id="GO:0005634">
    <property type="term" value="C:nucleus"/>
    <property type="evidence" value="ECO:0007669"/>
    <property type="project" value="UniProtKB-SubCell"/>
</dbReference>
<comment type="subcellular location">
    <subcellularLocation>
        <location evidence="2">Nucleus</location>
    </subcellularLocation>
</comment>
<keyword evidence="5" id="KW-0479">Metal-binding</keyword>
<comment type="similarity">
    <text evidence="3">Belongs to the HARBI1 family.</text>
</comment>
<dbReference type="InterPro" id="IPR027806">
    <property type="entry name" value="HARBI1_dom"/>
</dbReference>
<dbReference type="Proteomes" id="UP000541610">
    <property type="component" value="Unassembled WGS sequence"/>
</dbReference>
<evidence type="ECO:0000256" key="5">
    <source>
        <dbReference type="ARBA" id="ARBA00022723"/>
    </source>
</evidence>
<proteinExistence type="inferred from homology"/>
<comment type="caution">
    <text evidence="9">The sequence shown here is derived from an EMBL/GenBank/DDBJ whole genome shotgun (WGS) entry which is preliminary data.</text>
</comment>
<reference evidence="9 10" key="1">
    <citation type="submission" date="2020-04" db="EMBL/GenBank/DDBJ databases">
        <title>Perkinsus olseni comparative genomics.</title>
        <authorList>
            <person name="Bogema D.R."/>
        </authorList>
    </citation>
    <scope>NUCLEOTIDE SEQUENCE [LARGE SCALE GENOMIC DNA]</scope>
    <source>
        <strain evidence="9">00978-12</strain>
    </source>
</reference>